<dbReference type="AlphaFoldDB" id="A0A1G4TQZ9"/>
<feature type="transmembrane region" description="Helical" evidence="1">
    <location>
        <begin position="46"/>
        <end position="74"/>
    </location>
</feature>
<dbReference type="EMBL" id="FMTS01000011">
    <property type="protein sequence ID" value="SCW83784.1"/>
    <property type="molecule type" value="Genomic_DNA"/>
</dbReference>
<evidence type="ECO:0000256" key="1">
    <source>
        <dbReference type="SAM" id="Phobius"/>
    </source>
</evidence>
<keyword evidence="1" id="KW-0812">Transmembrane</keyword>
<dbReference type="RefSeq" id="WP_139159734.1">
    <property type="nucleotide sequence ID" value="NZ_CBCRYE010000009.1"/>
</dbReference>
<proteinExistence type="predicted"/>
<name>A0A1G4TQZ9_9CAUL</name>
<feature type="transmembrane region" description="Helical" evidence="1">
    <location>
        <begin position="7"/>
        <end position="34"/>
    </location>
</feature>
<keyword evidence="1" id="KW-0472">Membrane</keyword>
<sequence length="88" mass="9541">MQRNNAITLMICGPLIAAFPLIMTFAIIAVVSILRFPGWQGIWDMAILAGMGLLISIPAGTVVLIVGIAGFFFFKSKPTQSDARDLMR</sequence>
<gene>
    <name evidence="2" type="ORF">SAMN02927928_0103</name>
</gene>
<protein>
    <submittedName>
        <fullName evidence="2">Uncharacterized protein</fullName>
    </submittedName>
</protein>
<organism evidence="2 3">
    <name type="scientific">Asticcacaulis taihuensis</name>
    <dbReference type="NCBI Taxonomy" id="260084"/>
    <lineage>
        <taxon>Bacteria</taxon>
        <taxon>Pseudomonadati</taxon>
        <taxon>Pseudomonadota</taxon>
        <taxon>Alphaproteobacteria</taxon>
        <taxon>Caulobacterales</taxon>
        <taxon>Caulobacteraceae</taxon>
        <taxon>Asticcacaulis</taxon>
    </lineage>
</organism>
<keyword evidence="1" id="KW-1133">Transmembrane helix</keyword>
<keyword evidence="3" id="KW-1185">Reference proteome</keyword>
<evidence type="ECO:0000313" key="3">
    <source>
        <dbReference type="Proteomes" id="UP000199150"/>
    </source>
</evidence>
<reference evidence="3" key="1">
    <citation type="submission" date="2016-10" db="EMBL/GenBank/DDBJ databases">
        <authorList>
            <person name="Varghese N."/>
            <person name="Submissions S."/>
        </authorList>
    </citation>
    <scope>NUCLEOTIDE SEQUENCE [LARGE SCALE GENOMIC DNA]</scope>
    <source>
        <strain evidence="3">CGMCC 1.3431</strain>
    </source>
</reference>
<accession>A0A1G4TQZ9</accession>
<evidence type="ECO:0000313" key="2">
    <source>
        <dbReference type="EMBL" id="SCW83784.1"/>
    </source>
</evidence>
<dbReference type="Proteomes" id="UP000199150">
    <property type="component" value="Unassembled WGS sequence"/>
</dbReference>